<keyword evidence="5" id="KW-0539">Nucleus</keyword>
<evidence type="ECO:0000313" key="10">
    <source>
        <dbReference type="Proteomes" id="UP000316621"/>
    </source>
</evidence>
<keyword evidence="3" id="KW-0238">DNA-binding</keyword>
<dbReference type="AlphaFoldDB" id="A0A4Y7JMW8"/>
<dbReference type="InterPro" id="IPR002100">
    <property type="entry name" value="TF_MADSbox"/>
</dbReference>
<reference evidence="9 10" key="1">
    <citation type="journal article" date="2018" name="Science">
        <title>The opium poppy genome and morphinan production.</title>
        <authorList>
            <person name="Guo L."/>
            <person name="Winzer T."/>
            <person name="Yang X."/>
            <person name="Li Y."/>
            <person name="Ning Z."/>
            <person name="He Z."/>
            <person name="Teodor R."/>
            <person name="Lu Y."/>
            <person name="Bowser T.A."/>
            <person name="Graham I.A."/>
            <person name="Ye K."/>
        </authorList>
    </citation>
    <scope>NUCLEOTIDE SEQUENCE [LARGE SCALE GENOMIC DNA]</scope>
    <source>
        <strain evidence="10">cv. HN1</strain>
        <tissue evidence="9">Leaves</tissue>
    </source>
</reference>
<evidence type="ECO:0000256" key="3">
    <source>
        <dbReference type="ARBA" id="ARBA00023125"/>
    </source>
</evidence>
<dbReference type="PROSITE" id="PS51297">
    <property type="entry name" value="K_BOX"/>
    <property type="match status" value="1"/>
</dbReference>
<name>A0A4Y7JMW8_PAPSO</name>
<evidence type="ECO:0000259" key="7">
    <source>
        <dbReference type="PROSITE" id="PS50066"/>
    </source>
</evidence>
<dbReference type="EMBL" id="CM010719">
    <property type="protein sequence ID" value="RZC61025.1"/>
    <property type="molecule type" value="Genomic_DNA"/>
</dbReference>
<dbReference type="PANTHER" id="PTHR48019">
    <property type="entry name" value="SERUM RESPONSE FACTOR HOMOLOG"/>
    <property type="match status" value="1"/>
</dbReference>
<dbReference type="OrthoDB" id="1907472at2759"/>
<dbReference type="SMART" id="SM00432">
    <property type="entry name" value="MADS"/>
    <property type="match status" value="1"/>
</dbReference>
<evidence type="ECO:0000256" key="1">
    <source>
        <dbReference type="ARBA" id="ARBA00004123"/>
    </source>
</evidence>
<dbReference type="SUPFAM" id="SSF55455">
    <property type="entry name" value="SRF-like"/>
    <property type="match status" value="1"/>
</dbReference>
<evidence type="ECO:0000256" key="4">
    <source>
        <dbReference type="ARBA" id="ARBA00023163"/>
    </source>
</evidence>
<comment type="subcellular location">
    <subcellularLocation>
        <location evidence="1">Nucleus</location>
    </subcellularLocation>
</comment>
<dbReference type="Gene3D" id="3.40.1810.10">
    <property type="entry name" value="Transcription factor, MADS-box"/>
    <property type="match status" value="1"/>
</dbReference>
<evidence type="ECO:0000259" key="8">
    <source>
        <dbReference type="PROSITE" id="PS51297"/>
    </source>
</evidence>
<keyword evidence="6" id="KW-0175">Coiled coil</keyword>
<evidence type="ECO:0000256" key="2">
    <source>
        <dbReference type="ARBA" id="ARBA00023015"/>
    </source>
</evidence>
<dbReference type="Pfam" id="PF01486">
    <property type="entry name" value="K-box"/>
    <property type="match status" value="1"/>
</dbReference>
<feature type="domain" description="MADS-box" evidence="7">
    <location>
        <begin position="13"/>
        <end position="74"/>
    </location>
</feature>
<dbReference type="InterPro" id="IPR036879">
    <property type="entry name" value="TF_MADSbox_sf"/>
</dbReference>
<dbReference type="Proteomes" id="UP000316621">
    <property type="component" value="Chromosome 5"/>
</dbReference>
<dbReference type="PRINTS" id="PR00404">
    <property type="entry name" value="MADSDOMAIN"/>
</dbReference>
<organism evidence="9 10">
    <name type="scientific">Papaver somniferum</name>
    <name type="common">Opium poppy</name>
    <dbReference type="NCBI Taxonomy" id="3469"/>
    <lineage>
        <taxon>Eukaryota</taxon>
        <taxon>Viridiplantae</taxon>
        <taxon>Streptophyta</taxon>
        <taxon>Embryophyta</taxon>
        <taxon>Tracheophyta</taxon>
        <taxon>Spermatophyta</taxon>
        <taxon>Magnoliopsida</taxon>
        <taxon>Ranunculales</taxon>
        <taxon>Papaveraceae</taxon>
        <taxon>Papaveroideae</taxon>
        <taxon>Papaver</taxon>
    </lineage>
</organism>
<keyword evidence="2" id="KW-0805">Transcription regulation</keyword>
<sequence length="507" mass="59378">MNNLEIQHQKKKMGRGIKRDIKRIEDKAQRHLSFYRRKSTLLKKARDLSDDSEDEVALIIFSSEGKLSEFSSTSSMLETLEKYERIKGILPVSSKPVSEPVVNDIEDEAFQDYLQLKARAEVLQQNYRNLQGEGLETLRFEELDQLESQLEVTLKQVRSEKTRSMFGHLAELQQKEKMQREANKTLSKKMAEDNAETALRLSWQVAEQQRQQRMDEDKTDMALELSWQVGEQQRQQIDKDKAEMALQLSWQADEHQRQQQIDKDKADMALQLSWQADEQQRQQQIDNDKAEMARQLSWQADEQQRQQQIDKDKAEMALQLSWQADEQQRQQQIDKDKAEMALQLSWQVDEQQRQQQIDKDKAEMALQLSWQVDEQQRQQQMDEDKAENALQLSWHAGEQQWQQQMDADKAENALQLSWQVGEQQWQQQINKDKVDIALQSSWQAGEQQRQVSYNHYTDAVQSECFFQALECSPSSQVGNNHLSNTGNMMNVTAPAQDLISFLPGWML</sequence>
<dbReference type="InterPro" id="IPR002487">
    <property type="entry name" value="TF_Kbox"/>
</dbReference>
<gene>
    <name evidence="9" type="ORF">C5167_022778</name>
</gene>
<keyword evidence="10" id="KW-1185">Reference proteome</keyword>
<feature type="domain" description="K-box" evidence="8">
    <location>
        <begin position="106"/>
        <end position="196"/>
    </location>
</feature>
<dbReference type="InterPro" id="IPR050142">
    <property type="entry name" value="MADS-box/MEF2_TF"/>
</dbReference>
<feature type="coiled-coil region" evidence="6">
    <location>
        <begin position="113"/>
        <end position="189"/>
    </location>
</feature>
<evidence type="ECO:0000256" key="6">
    <source>
        <dbReference type="SAM" id="Coils"/>
    </source>
</evidence>
<evidence type="ECO:0000256" key="5">
    <source>
        <dbReference type="ARBA" id="ARBA00023242"/>
    </source>
</evidence>
<dbReference type="GO" id="GO:0046983">
    <property type="term" value="F:protein dimerization activity"/>
    <property type="evidence" value="ECO:0007669"/>
    <property type="project" value="InterPro"/>
</dbReference>
<accession>A0A4Y7JMW8</accession>
<keyword evidence="4" id="KW-0804">Transcription</keyword>
<dbReference type="PROSITE" id="PS50066">
    <property type="entry name" value="MADS_BOX_2"/>
    <property type="match status" value="1"/>
</dbReference>
<proteinExistence type="predicted"/>
<evidence type="ECO:0000313" key="9">
    <source>
        <dbReference type="EMBL" id="RZC61025.1"/>
    </source>
</evidence>
<dbReference type="GO" id="GO:0005634">
    <property type="term" value="C:nucleus"/>
    <property type="evidence" value="ECO:0007669"/>
    <property type="project" value="UniProtKB-SubCell"/>
</dbReference>
<dbReference type="Gramene" id="RZC61025">
    <property type="protein sequence ID" value="RZC61025"/>
    <property type="gene ID" value="C5167_022778"/>
</dbReference>
<dbReference type="GO" id="GO:0003677">
    <property type="term" value="F:DNA binding"/>
    <property type="evidence" value="ECO:0007669"/>
    <property type="project" value="UniProtKB-KW"/>
</dbReference>
<protein>
    <recommendedName>
        <fullName evidence="11">MADS-box domain-containing protein</fullName>
    </recommendedName>
</protein>
<dbReference type="Pfam" id="PF00319">
    <property type="entry name" value="SRF-TF"/>
    <property type="match status" value="1"/>
</dbReference>
<evidence type="ECO:0008006" key="11">
    <source>
        <dbReference type="Google" id="ProtNLM"/>
    </source>
</evidence>
<dbReference type="GO" id="GO:0003700">
    <property type="term" value="F:DNA-binding transcription factor activity"/>
    <property type="evidence" value="ECO:0007669"/>
    <property type="project" value="InterPro"/>
</dbReference>